<dbReference type="InterPro" id="IPR039959">
    <property type="entry name" value="Fimbrin/Plastin"/>
</dbReference>
<evidence type="ECO:0000256" key="1">
    <source>
        <dbReference type="ARBA" id="ARBA00011385"/>
    </source>
</evidence>
<sequence>MGPLCMDSTMYKAVLLSTVERSPARHVHGFKLVPSKQQISSTYIEDGLKCSYLSTFLERIFKCGIMLIIQTPADDIKLRRKVVSNYYILKWANNKVRRSGKESRMESFMDKSLSSGIFFLGLLWAVEPRVANWQLMTKGVTGNVDRKLSCSVFLLWDDIVEVRPKMVMIFVATVML</sequence>
<dbReference type="Gramene" id="EFJ14017">
    <property type="protein sequence ID" value="EFJ14017"/>
    <property type="gene ID" value="SELMODRAFT_423909"/>
</dbReference>
<dbReference type="InterPro" id="IPR036872">
    <property type="entry name" value="CH_dom_sf"/>
</dbReference>
<protein>
    <recommendedName>
        <fullName evidence="4">Calponin-homology (CH) domain-containing protein</fullName>
    </recommendedName>
</protein>
<dbReference type="InParanoid" id="D8SN72"/>
<evidence type="ECO:0000256" key="2">
    <source>
        <dbReference type="ARBA" id="ARBA00022737"/>
    </source>
</evidence>
<dbReference type="Pfam" id="PF00307">
    <property type="entry name" value="CH"/>
    <property type="match status" value="1"/>
</dbReference>
<dbReference type="AlphaFoldDB" id="D8SN72"/>
<dbReference type="InterPro" id="IPR001715">
    <property type="entry name" value="CH_dom"/>
</dbReference>
<dbReference type="KEGG" id="smo:SELMODRAFT_423909"/>
<feature type="domain" description="Calponin-homology (CH)" evidence="4">
    <location>
        <begin position="87"/>
        <end position="175"/>
    </location>
</feature>
<dbReference type="GO" id="GO:0051015">
    <property type="term" value="F:actin filament binding"/>
    <property type="evidence" value="ECO:0007669"/>
    <property type="project" value="InterPro"/>
</dbReference>
<evidence type="ECO:0000313" key="5">
    <source>
        <dbReference type="EMBL" id="EFJ14017.1"/>
    </source>
</evidence>
<reference evidence="5 6" key="1">
    <citation type="journal article" date="2011" name="Science">
        <title>The Selaginella genome identifies genetic changes associated with the evolution of vascular plants.</title>
        <authorList>
            <person name="Banks J.A."/>
            <person name="Nishiyama T."/>
            <person name="Hasebe M."/>
            <person name="Bowman J.L."/>
            <person name="Gribskov M."/>
            <person name="dePamphilis C."/>
            <person name="Albert V.A."/>
            <person name="Aono N."/>
            <person name="Aoyama T."/>
            <person name="Ambrose B.A."/>
            <person name="Ashton N.W."/>
            <person name="Axtell M.J."/>
            <person name="Barker E."/>
            <person name="Barker M.S."/>
            <person name="Bennetzen J.L."/>
            <person name="Bonawitz N.D."/>
            <person name="Chapple C."/>
            <person name="Cheng C."/>
            <person name="Correa L.G."/>
            <person name="Dacre M."/>
            <person name="DeBarry J."/>
            <person name="Dreyer I."/>
            <person name="Elias M."/>
            <person name="Engstrom E.M."/>
            <person name="Estelle M."/>
            <person name="Feng L."/>
            <person name="Finet C."/>
            <person name="Floyd S.K."/>
            <person name="Frommer W.B."/>
            <person name="Fujita T."/>
            <person name="Gramzow L."/>
            <person name="Gutensohn M."/>
            <person name="Harholt J."/>
            <person name="Hattori M."/>
            <person name="Heyl A."/>
            <person name="Hirai T."/>
            <person name="Hiwatashi Y."/>
            <person name="Ishikawa M."/>
            <person name="Iwata M."/>
            <person name="Karol K.G."/>
            <person name="Koehler B."/>
            <person name="Kolukisaoglu U."/>
            <person name="Kubo M."/>
            <person name="Kurata T."/>
            <person name="Lalonde S."/>
            <person name="Li K."/>
            <person name="Li Y."/>
            <person name="Litt A."/>
            <person name="Lyons E."/>
            <person name="Manning G."/>
            <person name="Maruyama T."/>
            <person name="Michael T.P."/>
            <person name="Mikami K."/>
            <person name="Miyazaki S."/>
            <person name="Morinaga S."/>
            <person name="Murata T."/>
            <person name="Mueller-Roeber B."/>
            <person name="Nelson D.R."/>
            <person name="Obara M."/>
            <person name="Oguri Y."/>
            <person name="Olmstead R.G."/>
            <person name="Onodera N."/>
            <person name="Petersen B.L."/>
            <person name="Pils B."/>
            <person name="Prigge M."/>
            <person name="Rensing S.A."/>
            <person name="Riano-Pachon D.M."/>
            <person name="Roberts A.W."/>
            <person name="Sato Y."/>
            <person name="Scheller H.V."/>
            <person name="Schulz B."/>
            <person name="Schulz C."/>
            <person name="Shakirov E.V."/>
            <person name="Shibagaki N."/>
            <person name="Shinohara N."/>
            <person name="Shippen D.E."/>
            <person name="Soerensen I."/>
            <person name="Sotooka R."/>
            <person name="Sugimoto N."/>
            <person name="Sugita M."/>
            <person name="Sumikawa N."/>
            <person name="Tanurdzic M."/>
            <person name="Theissen G."/>
            <person name="Ulvskov P."/>
            <person name="Wakazuki S."/>
            <person name="Weng J.K."/>
            <person name="Willats W.W."/>
            <person name="Wipf D."/>
            <person name="Wolf P.G."/>
            <person name="Yang L."/>
            <person name="Zimmer A.D."/>
            <person name="Zhu Q."/>
            <person name="Mitros T."/>
            <person name="Hellsten U."/>
            <person name="Loque D."/>
            <person name="Otillar R."/>
            <person name="Salamov A."/>
            <person name="Schmutz J."/>
            <person name="Shapiro H."/>
            <person name="Lindquist E."/>
            <person name="Lucas S."/>
            <person name="Rokhsar D."/>
            <person name="Grigoriev I.V."/>
        </authorList>
    </citation>
    <scope>NUCLEOTIDE SEQUENCE [LARGE SCALE GENOMIC DNA]</scope>
</reference>
<dbReference type="EMBL" id="GL377629">
    <property type="protein sequence ID" value="EFJ14017.1"/>
    <property type="molecule type" value="Genomic_DNA"/>
</dbReference>
<evidence type="ECO:0000256" key="3">
    <source>
        <dbReference type="ARBA" id="ARBA00023203"/>
    </source>
</evidence>
<comment type="subunit">
    <text evidence="1">Interacts with F-actin.</text>
</comment>
<dbReference type="HOGENOM" id="CLU_1527721_0_0_1"/>
<accession>D8SN72</accession>
<evidence type="ECO:0000259" key="4">
    <source>
        <dbReference type="Pfam" id="PF00307"/>
    </source>
</evidence>
<dbReference type="GO" id="GO:0051017">
    <property type="term" value="P:actin filament bundle assembly"/>
    <property type="evidence" value="ECO:0007669"/>
    <property type="project" value="InterPro"/>
</dbReference>
<keyword evidence="3" id="KW-0009">Actin-binding</keyword>
<proteinExistence type="predicted"/>
<name>D8SN72_SELML</name>
<dbReference type="SUPFAM" id="SSF47576">
    <property type="entry name" value="Calponin-homology domain, CH-domain"/>
    <property type="match status" value="1"/>
</dbReference>
<keyword evidence="2" id="KW-0677">Repeat</keyword>
<dbReference type="Gene3D" id="1.10.418.10">
    <property type="entry name" value="Calponin-like domain"/>
    <property type="match status" value="1"/>
</dbReference>
<dbReference type="PANTHER" id="PTHR19961:SF18">
    <property type="entry name" value="FI19014P1"/>
    <property type="match status" value="1"/>
</dbReference>
<dbReference type="eggNOG" id="KOG0046">
    <property type="taxonomic scope" value="Eukaryota"/>
</dbReference>
<gene>
    <name evidence="5" type="ORF">SELMODRAFT_423909</name>
</gene>
<dbReference type="PANTHER" id="PTHR19961">
    <property type="entry name" value="FIMBRIN/PLASTIN"/>
    <property type="match status" value="1"/>
</dbReference>
<organism evidence="6">
    <name type="scientific">Selaginella moellendorffii</name>
    <name type="common">Spikemoss</name>
    <dbReference type="NCBI Taxonomy" id="88036"/>
    <lineage>
        <taxon>Eukaryota</taxon>
        <taxon>Viridiplantae</taxon>
        <taxon>Streptophyta</taxon>
        <taxon>Embryophyta</taxon>
        <taxon>Tracheophyta</taxon>
        <taxon>Lycopodiopsida</taxon>
        <taxon>Selaginellales</taxon>
        <taxon>Selaginellaceae</taxon>
        <taxon>Selaginella</taxon>
    </lineage>
</organism>
<dbReference type="Proteomes" id="UP000001514">
    <property type="component" value="Unassembled WGS sequence"/>
</dbReference>
<evidence type="ECO:0000313" key="6">
    <source>
        <dbReference type="Proteomes" id="UP000001514"/>
    </source>
</evidence>
<keyword evidence="6" id="KW-1185">Reference proteome</keyword>
<dbReference type="STRING" id="88036.D8SN72"/>